<dbReference type="SUPFAM" id="SSF110997">
    <property type="entry name" value="Sporulation related repeat"/>
    <property type="match status" value="1"/>
</dbReference>
<dbReference type="InterPro" id="IPR049945">
    <property type="entry name" value="AAA_22"/>
</dbReference>
<dbReference type="Gene3D" id="3.30.70.1070">
    <property type="entry name" value="Sporulation related repeat"/>
    <property type="match status" value="1"/>
</dbReference>
<dbReference type="Gene3D" id="3.40.50.300">
    <property type="entry name" value="P-loop containing nucleotide triphosphate hydrolases"/>
    <property type="match status" value="1"/>
</dbReference>
<dbReference type="SUPFAM" id="SSF52540">
    <property type="entry name" value="P-loop containing nucleoside triphosphate hydrolases"/>
    <property type="match status" value="1"/>
</dbReference>
<dbReference type="InterPro" id="IPR052026">
    <property type="entry name" value="ExeA_AAA_ATPase_DNA-bind"/>
</dbReference>
<dbReference type="EMBL" id="VLKG01000005">
    <property type="protein sequence ID" value="TWH71308.1"/>
    <property type="molecule type" value="Genomic_DNA"/>
</dbReference>
<gene>
    <name evidence="3" type="ORF">LX59_01591</name>
</gene>
<dbReference type="InterPro" id="IPR027417">
    <property type="entry name" value="P-loop_NTPase"/>
</dbReference>
<dbReference type="InterPro" id="IPR036680">
    <property type="entry name" value="SPOR-like_sf"/>
</dbReference>
<dbReference type="Proteomes" id="UP000319627">
    <property type="component" value="Unassembled WGS sequence"/>
</dbReference>
<reference evidence="3 4" key="1">
    <citation type="submission" date="2019-07" db="EMBL/GenBank/DDBJ databases">
        <title>Genomic Encyclopedia of Type Strains, Phase I: the one thousand microbial genomes (KMG-I) project.</title>
        <authorList>
            <person name="Kyrpides N."/>
        </authorList>
    </citation>
    <scope>NUCLEOTIDE SEQUENCE [LARGE SCALE GENOMIC DNA]</scope>
    <source>
        <strain evidence="3 4">DSM 375</strain>
    </source>
</reference>
<evidence type="ECO:0000259" key="2">
    <source>
        <dbReference type="PROSITE" id="PS51724"/>
    </source>
</evidence>
<comment type="caution">
    <text evidence="3">The sequence shown here is derived from an EMBL/GenBank/DDBJ whole genome shotgun (WGS) entry which is preliminary data.</text>
</comment>
<evidence type="ECO:0000313" key="3">
    <source>
        <dbReference type="EMBL" id="TWH71308.1"/>
    </source>
</evidence>
<dbReference type="AlphaFoldDB" id="A0A562IK89"/>
<dbReference type="InterPro" id="IPR007730">
    <property type="entry name" value="SPOR-like_dom"/>
</dbReference>
<dbReference type="Pfam" id="PF05036">
    <property type="entry name" value="SPOR"/>
    <property type="match status" value="1"/>
</dbReference>
<dbReference type="GO" id="GO:0016887">
    <property type="term" value="F:ATP hydrolysis activity"/>
    <property type="evidence" value="ECO:0007669"/>
    <property type="project" value="InterPro"/>
</dbReference>
<feature type="region of interest" description="Disordered" evidence="1">
    <location>
        <begin position="285"/>
        <end position="316"/>
    </location>
</feature>
<dbReference type="PANTHER" id="PTHR35894">
    <property type="entry name" value="GENERAL SECRETION PATHWAY PROTEIN A-RELATED"/>
    <property type="match status" value="1"/>
</dbReference>
<accession>A0A562IK89</accession>
<dbReference type="PROSITE" id="PS51724">
    <property type="entry name" value="SPOR"/>
    <property type="match status" value="1"/>
</dbReference>
<dbReference type="RefSeq" id="WP_144571310.1">
    <property type="nucleotide sequence ID" value="NZ_VLKG01000005.1"/>
</dbReference>
<proteinExistence type="predicted"/>
<dbReference type="Gene3D" id="1.10.8.60">
    <property type="match status" value="1"/>
</dbReference>
<dbReference type="OrthoDB" id="6189127at2"/>
<feature type="domain" description="SPOR" evidence="2">
    <location>
        <begin position="378"/>
        <end position="453"/>
    </location>
</feature>
<organism evidence="3 4">
    <name type="scientific">Azomonas agilis</name>
    <dbReference type="NCBI Taxonomy" id="116849"/>
    <lineage>
        <taxon>Bacteria</taxon>
        <taxon>Pseudomonadati</taxon>
        <taxon>Pseudomonadota</taxon>
        <taxon>Gammaproteobacteria</taxon>
        <taxon>Pseudomonadales</taxon>
        <taxon>Pseudomonadaceae</taxon>
        <taxon>Azomonas</taxon>
    </lineage>
</organism>
<feature type="compositionally biased region" description="Low complexity" evidence="1">
    <location>
        <begin position="356"/>
        <end position="367"/>
    </location>
</feature>
<dbReference type="GO" id="GO:0042834">
    <property type="term" value="F:peptidoglycan binding"/>
    <property type="evidence" value="ECO:0007669"/>
    <property type="project" value="InterPro"/>
</dbReference>
<evidence type="ECO:0000256" key="1">
    <source>
        <dbReference type="SAM" id="MobiDB-lite"/>
    </source>
</evidence>
<evidence type="ECO:0000313" key="4">
    <source>
        <dbReference type="Proteomes" id="UP000319627"/>
    </source>
</evidence>
<dbReference type="Pfam" id="PF13401">
    <property type="entry name" value="AAA_22"/>
    <property type="match status" value="1"/>
</dbReference>
<name>A0A562IK89_9GAMM</name>
<feature type="region of interest" description="Disordered" evidence="1">
    <location>
        <begin position="334"/>
        <end position="367"/>
    </location>
</feature>
<dbReference type="PANTHER" id="PTHR35894:SF7">
    <property type="entry name" value="GENERAL SECRETION PATHWAY PROTEIN A-RELATED"/>
    <property type="match status" value="1"/>
</dbReference>
<keyword evidence="4" id="KW-1185">Reference proteome</keyword>
<sequence>MARAPVDDAYLEYYGFTQDPFAERVSGLRFFLARRKEVLEQLQRPSAQSLQIIVGPKGSGKTLLRQALVATSNKQSTQSLVINASQDTRPLLEQIGQILNGYPCTLELILTHVERHAQQGRVTYLMVDDAHQLKDSELISLQQLALGSQPSALRVFLFAESRLVTRLKSLIKDQSLYQILELHPYDLAQTRAYLSQRLALAGGDLSCFTDEQIDYIHQASAGWPGAINQIAREELTEGLYDTPQASSNPPRRTLPWIHALALTILGITLAALFWVKEIPWIGSLTQSESQPTPEKQPELNPDAPIDINGNGQRLPLPQVAEGEPIVRDPLAAAAGGETEHALKTKSPATPKPVAPPASTTSSSKATSGVTNANQWYLTQSASHYTIQLVASRSEQNIQTLLQQGQQYRYFVKQQQGQKFYVLTYGSFSSQQAAQAAIRNLPAALRTDTPWVRSFSGIQQEIQQGR</sequence>
<protein>
    <submittedName>
        <fullName evidence="3">DamX protein</fullName>
    </submittedName>
</protein>